<keyword evidence="2" id="KW-1185">Reference proteome</keyword>
<reference evidence="1 2" key="2">
    <citation type="journal article" date="2022" name="Mol. Ecol. Resour.">
        <title>The genomes of chicory, endive, great burdock and yacon provide insights into Asteraceae paleo-polyploidization history and plant inulin production.</title>
        <authorList>
            <person name="Fan W."/>
            <person name="Wang S."/>
            <person name="Wang H."/>
            <person name="Wang A."/>
            <person name="Jiang F."/>
            <person name="Liu H."/>
            <person name="Zhao H."/>
            <person name="Xu D."/>
            <person name="Zhang Y."/>
        </authorList>
    </citation>
    <scope>NUCLEOTIDE SEQUENCE [LARGE SCALE GENOMIC DNA]</scope>
    <source>
        <strain evidence="2">cv. Yunnan</strain>
        <tissue evidence="1">Leaves</tissue>
    </source>
</reference>
<name>A0ACB9IUQ3_9ASTR</name>
<evidence type="ECO:0000313" key="2">
    <source>
        <dbReference type="Proteomes" id="UP001056120"/>
    </source>
</evidence>
<comment type="caution">
    <text evidence="1">The sequence shown here is derived from an EMBL/GenBank/DDBJ whole genome shotgun (WGS) entry which is preliminary data.</text>
</comment>
<sequence>MMARFNYYPPCPWSDKVWGLKPHSDGSAMTLLLQDKEVEGLQILKDGQWFGVPIVPDALTSNVGDQIKDIGPVDELITDDTPRLYKNVTFSVKFYVENYQLGMRASEACKI</sequence>
<protein>
    <submittedName>
        <fullName evidence="1">Uncharacterized protein</fullName>
    </submittedName>
</protein>
<dbReference type="EMBL" id="CM042024">
    <property type="protein sequence ID" value="KAI3811233.1"/>
    <property type="molecule type" value="Genomic_DNA"/>
</dbReference>
<gene>
    <name evidence="1" type="ORF">L1987_20952</name>
</gene>
<reference evidence="2" key="1">
    <citation type="journal article" date="2022" name="Mol. Ecol. Resour.">
        <title>The genomes of chicory, endive, great burdock and yacon provide insights into Asteraceae palaeo-polyploidization history and plant inulin production.</title>
        <authorList>
            <person name="Fan W."/>
            <person name="Wang S."/>
            <person name="Wang H."/>
            <person name="Wang A."/>
            <person name="Jiang F."/>
            <person name="Liu H."/>
            <person name="Zhao H."/>
            <person name="Xu D."/>
            <person name="Zhang Y."/>
        </authorList>
    </citation>
    <scope>NUCLEOTIDE SEQUENCE [LARGE SCALE GENOMIC DNA]</scope>
    <source>
        <strain evidence="2">cv. Yunnan</strain>
    </source>
</reference>
<organism evidence="1 2">
    <name type="scientific">Smallanthus sonchifolius</name>
    <dbReference type="NCBI Taxonomy" id="185202"/>
    <lineage>
        <taxon>Eukaryota</taxon>
        <taxon>Viridiplantae</taxon>
        <taxon>Streptophyta</taxon>
        <taxon>Embryophyta</taxon>
        <taxon>Tracheophyta</taxon>
        <taxon>Spermatophyta</taxon>
        <taxon>Magnoliopsida</taxon>
        <taxon>eudicotyledons</taxon>
        <taxon>Gunneridae</taxon>
        <taxon>Pentapetalae</taxon>
        <taxon>asterids</taxon>
        <taxon>campanulids</taxon>
        <taxon>Asterales</taxon>
        <taxon>Asteraceae</taxon>
        <taxon>Asteroideae</taxon>
        <taxon>Heliantheae alliance</taxon>
        <taxon>Millerieae</taxon>
        <taxon>Smallanthus</taxon>
    </lineage>
</organism>
<evidence type="ECO:0000313" key="1">
    <source>
        <dbReference type="EMBL" id="KAI3811233.1"/>
    </source>
</evidence>
<dbReference type="Proteomes" id="UP001056120">
    <property type="component" value="Linkage Group LG07"/>
</dbReference>
<accession>A0ACB9IUQ3</accession>
<proteinExistence type="predicted"/>